<dbReference type="PANTHER" id="PTHR23088">
    <property type="entry name" value="NITRILASE-RELATED"/>
    <property type="match status" value="1"/>
</dbReference>
<dbReference type="EMBL" id="RHHQ01000008">
    <property type="protein sequence ID" value="RNB89544.1"/>
    <property type="molecule type" value="Genomic_DNA"/>
</dbReference>
<proteinExistence type="inferred from homology"/>
<dbReference type="GO" id="GO:0016787">
    <property type="term" value="F:hydrolase activity"/>
    <property type="evidence" value="ECO:0007669"/>
    <property type="project" value="UniProtKB-KW"/>
</dbReference>
<comment type="similarity">
    <text evidence="1">Belongs to the carbon-nitrogen hydrolase superfamily. NIT1/NIT2 family.</text>
</comment>
<dbReference type="InterPro" id="IPR036526">
    <property type="entry name" value="C-N_Hydrolase_sf"/>
</dbReference>
<reference evidence="3 4" key="1">
    <citation type="submission" date="2018-10" db="EMBL/GenBank/DDBJ databases">
        <title>Phylogenomics of Brevibacillus.</title>
        <authorList>
            <person name="Dunlap C."/>
        </authorList>
    </citation>
    <scope>NUCLEOTIDE SEQUENCE [LARGE SCALE GENOMIC DNA]</scope>
    <source>
        <strain evidence="3 4">JCM 15716</strain>
    </source>
</reference>
<comment type="caution">
    <text evidence="3">The sequence shown here is derived from an EMBL/GenBank/DDBJ whole genome shotgun (WGS) entry which is preliminary data.</text>
</comment>
<gene>
    <name evidence="3" type="ORF">EDM56_10150</name>
</gene>
<name>A0A3M8DNF6_9BACL</name>
<feature type="domain" description="CN hydrolase" evidence="2">
    <location>
        <begin position="3"/>
        <end position="237"/>
    </location>
</feature>
<organism evidence="3 4">
    <name type="scientific">Brevibacillus fluminis</name>
    <dbReference type="NCBI Taxonomy" id="511487"/>
    <lineage>
        <taxon>Bacteria</taxon>
        <taxon>Bacillati</taxon>
        <taxon>Bacillota</taxon>
        <taxon>Bacilli</taxon>
        <taxon>Bacillales</taxon>
        <taxon>Paenibacillaceae</taxon>
        <taxon>Brevibacillus</taxon>
    </lineage>
</organism>
<dbReference type="SUPFAM" id="SSF56317">
    <property type="entry name" value="Carbon-nitrogen hydrolase"/>
    <property type="match status" value="1"/>
</dbReference>
<dbReference type="AlphaFoldDB" id="A0A3M8DNF6"/>
<dbReference type="PROSITE" id="PS50263">
    <property type="entry name" value="CN_HYDROLASE"/>
    <property type="match status" value="1"/>
</dbReference>
<dbReference type="CDD" id="cd07197">
    <property type="entry name" value="nitrilase"/>
    <property type="match status" value="1"/>
</dbReference>
<accession>A0A3M8DNF6</accession>
<dbReference type="Proteomes" id="UP000271031">
    <property type="component" value="Unassembled WGS sequence"/>
</dbReference>
<evidence type="ECO:0000313" key="3">
    <source>
        <dbReference type="EMBL" id="RNB89544.1"/>
    </source>
</evidence>
<dbReference type="OrthoDB" id="9811121at2"/>
<evidence type="ECO:0000256" key="1">
    <source>
        <dbReference type="ARBA" id="ARBA00010613"/>
    </source>
</evidence>
<keyword evidence="3" id="KW-0378">Hydrolase</keyword>
<dbReference type="PANTHER" id="PTHR23088:SF27">
    <property type="entry name" value="DEAMINATED GLUTATHIONE AMIDASE"/>
    <property type="match status" value="1"/>
</dbReference>
<dbReference type="Gene3D" id="3.60.110.10">
    <property type="entry name" value="Carbon-nitrogen hydrolase"/>
    <property type="match status" value="1"/>
</dbReference>
<dbReference type="RefSeq" id="WP_122917800.1">
    <property type="nucleotide sequence ID" value="NZ_RHHQ01000008.1"/>
</dbReference>
<dbReference type="Pfam" id="PF00795">
    <property type="entry name" value="CN_hydrolase"/>
    <property type="match status" value="1"/>
</dbReference>
<protein>
    <submittedName>
        <fullName evidence="3">Carbon-nitrogen hydrolase family protein</fullName>
    </submittedName>
</protein>
<sequence length="268" mass="30198">MRVTIALAQLKVTSFNKQLNLNRALATIQACKEKQVDYVLFPELFLSGYFIQQNIRELAEPADGESIKKLQAKAKETGVGVIIGFPERDRESMYNSAAFIDQDGTLQGVYRKVHLFDKEKSYFTAGEHCPLFSLPGGKMGMMMTYDVEFPEMARLYAVNGASLLFVLNAHHVPYEQHQEMYLRARGLENQLFIAAANTVGLQEMTLFFGESGVISPDGDYVARGSNNEELIVVPIDLGDVERSRAERPMKYLTDRKQKVYRAHGLLAE</sequence>
<dbReference type="InterPro" id="IPR003010">
    <property type="entry name" value="C-N_Hydrolase"/>
</dbReference>
<evidence type="ECO:0000259" key="2">
    <source>
        <dbReference type="PROSITE" id="PS50263"/>
    </source>
</evidence>
<keyword evidence="4" id="KW-1185">Reference proteome</keyword>
<evidence type="ECO:0000313" key="4">
    <source>
        <dbReference type="Proteomes" id="UP000271031"/>
    </source>
</evidence>